<protein>
    <submittedName>
        <fullName evidence="2">Uncharacterized protein</fullName>
    </submittedName>
</protein>
<reference evidence="2 3" key="1">
    <citation type="submission" date="2017-01" db="EMBL/GenBank/DDBJ databases">
        <title>The recent genome duplication of the halophilic yeast Hortaea werneckii: insights from long-read sequencing.</title>
        <authorList>
            <person name="Sinha S."/>
            <person name="Flibotte S."/>
            <person name="Neira M."/>
            <person name="Lenassi M."/>
            <person name="Gostincar C."/>
            <person name="Stajich J.E."/>
            <person name="Nislow C.E."/>
        </authorList>
    </citation>
    <scope>NUCLEOTIDE SEQUENCE [LARGE SCALE GENOMIC DNA]</scope>
    <source>
        <strain evidence="2 3">EXF-2000</strain>
    </source>
</reference>
<gene>
    <name evidence="2" type="ORF">BTJ68_15137</name>
</gene>
<feature type="region of interest" description="Disordered" evidence="1">
    <location>
        <begin position="135"/>
        <end position="212"/>
    </location>
</feature>
<dbReference type="Proteomes" id="UP000194280">
    <property type="component" value="Unassembled WGS sequence"/>
</dbReference>
<proteinExistence type="predicted"/>
<name>A0A1Z5SM95_HORWE</name>
<feature type="compositionally biased region" description="Basic and acidic residues" evidence="1">
    <location>
        <begin position="135"/>
        <end position="148"/>
    </location>
</feature>
<keyword evidence="3" id="KW-1185">Reference proteome</keyword>
<feature type="compositionally biased region" description="Basic and acidic residues" evidence="1">
    <location>
        <begin position="93"/>
        <end position="105"/>
    </location>
</feature>
<evidence type="ECO:0000313" key="3">
    <source>
        <dbReference type="Proteomes" id="UP000194280"/>
    </source>
</evidence>
<evidence type="ECO:0000313" key="2">
    <source>
        <dbReference type="EMBL" id="OTA21479.1"/>
    </source>
</evidence>
<dbReference type="OrthoDB" id="3882613at2759"/>
<dbReference type="EMBL" id="MUNK01000423">
    <property type="protein sequence ID" value="OTA21479.1"/>
    <property type="molecule type" value="Genomic_DNA"/>
</dbReference>
<feature type="region of interest" description="Disordered" evidence="1">
    <location>
        <begin position="86"/>
        <end position="107"/>
    </location>
</feature>
<dbReference type="AlphaFoldDB" id="A0A1Z5SM95"/>
<evidence type="ECO:0000256" key="1">
    <source>
        <dbReference type="SAM" id="MobiDB-lite"/>
    </source>
</evidence>
<accession>A0A1Z5SM95</accession>
<dbReference type="VEuPathDB" id="FungiDB:BTJ68_15137"/>
<feature type="compositionally biased region" description="Basic and acidic residues" evidence="1">
    <location>
        <begin position="185"/>
        <end position="212"/>
    </location>
</feature>
<sequence>MSAKACAPDDVFNKYCAELSVPRLITTWSIEMSKQQLVDTLSNRGYRFDLNQFSADQLLQLLRESDVLYHQVRKDGIDSKRESITAATVKSGKGKESEQTARHLEYGTSGVEAQSKINYNLPTVHSEVRVEDAVSVAREKEHISHGNSDRQAAAESPLADSSSQHAQGERQKGVTGGKRRSNPISDKESESKVEQGKEKKMMTNKEIDPQFKQRVDDVQSRLSALARKLRLENSVWKKIDSTKGEYVQYLEPMKEVLEFVKAGHQKSQDRKATLETYGRKMLAQQEENLEKEKNEIAAVESMLAELQ</sequence>
<dbReference type="InParanoid" id="A0A1Z5SM95"/>
<organism evidence="2 3">
    <name type="scientific">Hortaea werneckii EXF-2000</name>
    <dbReference type="NCBI Taxonomy" id="1157616"/>
    <lineage>
        <taxon>Eukaryota</taxon>
        <taxon>Fungi</taxon>
        <taxon>Dikarya</taxon>
        <taxon>Ascomycota</taxon>
        <taxon>Pezizomycotina</taxon>
        <taxon>Dothideomycetes</taxon>
        <taxon>Dothideomycetidae</taxon>
        <taxon>Mycosphaerellales</taxon>
        <taxon>Teratosphaeriaceae</taxon>
        <taxon>Hortaea</taxon>
    </lineage>
</organism>
<comment type="caution">
    <text evidence="2">The sequence shown here is derived from an EMBL/GenBank/DDBJ whole genome shotgun (WGS) entry which is preliminary data.</text>
</comment>